<dbReference type="SUPFAM" id="SSF50692">
    <property type="entry name" value="ADC-like"/>
    <property type="match status" value="1"/>
</dbReference>
<feature type="non-terminal residue" evidence="7">
    <location>
        <position position="1"/>
    </location>
</feature>
<dbReference type="GO" id="GO:0016491">
    <property type="term" value="F:oxidoreductase activity"/>
    <property type="evidence" value="ECO:0007669"/>
    <property type="project" value="UniProtKB-KW"/>
</dbReference>
<dbReference type="Gene3D" id="2.40.40.20">
    <property type="match status" value="1"/>
</dbReference>
<evidence type="ECO:0000256" key="3">
    <source>
        <dbReference type="ARBA" id="ARBA00022723"/>
    </source>
</evidence>
<feature type="region of interest" description="Disordered" evidence="5">
    <location>
        <begin position="143"/>
        <end position="163"/>
    </location>
</feature>
<comment type="cofactor">
    <cofactor evidence="1">
        <name>Mo-bis(molybdopterin guanine dinucleotide)</name>
        <dbReference type="ChEBI" id="CHEBI:60539"/>
    </cofactor>
</comment>
<accession>A0A5J2RC05</accession>
<dbReference type="PROSITE" id="PS00932">
    <property type="entry name" value="MOLYBDOPTERIN_PROK_3"/>
    <property type="match status" value="1"/>
</dbReference>
<dbReference type="InterPro" id="IPR006657">
    <property type="entry name" value="MoPterin_dinucl-bd_dom"/>
</dbReference>
<feature type="compositionally biased region" description="Polar residues" evidence="5">
    <location>
        <begin position="152"/>
        <end position="163"/>
    </location>
</feature>
<dbReference type="FunFam" id="2.40.40.20:FF:000010">
    <property type="entry name" value="Anaerobic dimethyl sulfoxide reductase subunit A"/>
    <property type="match status" value="1"/>
</dbReference>
<evidence type="ECO:0000313" key="7">
    <source>
        <dbReference type="EMBL" id="EDC8692761.1"/>
    </source>
</evidence>
<organism evidence="7">
    <name type="scientific">Salmonella enterica subsp. enterica serovar Heidelberg</name>
    <dbReference type="NCBI Taxonomy" id="611"/>
    <lineage>
        <taxon>Bacteria</taxon>
        <taxon>Pseudomonadati</taxon>
        <taxon>Pseudomonadota</taxon>
        <taxon>Gammaproteobacteria</taxon>
        <taxon>Enterobacterales</taxon>
        <taxon>Enterobacteriaceae</taxon>
        <taxon>Salmonella</taxon>
    </lineage>
</organism>
<keyword evidence="2" id="KW-0500">Molybdenum</keyword>
<evidence type="ECO:0000256" key="2">
    <source>
        <dbReference type="ARBA" id="ARBA00022505"/>
    </source>
</evidence>
<dbReference type="GO" id="GO:0030288">
    <property type="term" value="C:outer membrane-bounded periplasmic space"/>
    <property type="evidence" value="ECO:0007669"/>
    <property type="project" value="TreeGrafter"/>
</dbReference>
<feature type="domain" description="Molybdopterin dinucleotide-binding" evidence="6">
    <location>
        <begin position="42"/>
        <end position="155"/>
    </location>
</feature>
<dbReference type="EMBL" id="AALSIP010000064">
    <property type="protein sequence ID" value="EDC8692761.1"/>
    <property type="molecule type" value="Genomic_DNA"/>
</dbReference>
<dbReference type="InterPro" id="IPR009010">
    <property type="entry name" value="Asp_de-COase-like_dom_sf"/>
</dbReference>
<keyword evidence="4" id="KW-0560">Oxidoreductase</keyword>
<proteinExistence type="predicted"/>
<dbReference type="Pfam" id="PF01568">
    <property type="entry name" value="Molydop_binding"/>
    <property type="match status" value="1"/>
</dbReference>
<dbReference type="AlphaFoldDB" id="A0A5J2RC05"/>
<dbReference type="PANTHER" id="PTHR43742">
    <property type="entry name" value="TRIMETHYLAMINE-N-OXIDE REDUCTASE"/>
    <property type="match status" value="1"/>
</dbReference>
<evidence type="ECO:0000256" key="1">
    <source>
        <dbReference type="ARBA" id="ARBA00001942"/>
    </source>
</evidence>
<dbReference type="CDD" id="cd02794">
    <property type="entry name" value="MopB_CT_DmsA-EC"/>
    <property type="match status" value="1"/>
</dbReference>
<dbReference type="GO" id="GO:0009061">
    <property type="term" value="P:anaerobic respiration"/>
    <property type="evidence" value="ECO:0007669"/>
    <property type="project" value="TreeGrafter"/>
</dbReference>
<protein>
    <submittedName>
        <fullName evidence="7">Dimethyl sulfoxide reductase subunit A</fullName>
    </submittedName>
</protein>
<keyword evidence="3" id="KW-0479">Metal-binding</keyword>
<evidence type="ECO:0000256" key="4">
    <source>
        <dbReference type="ARBA" id="ARBA00023002"/>
    </source>
</evidence>
<evidence type="ECO:0000256" key="5">
    <source>
        <dbReference type="SAM" id="MobiDB-lite"/>
    </source>
</evidence>
<dbReference type="GO" id="GO:0043546">
    <property type="term" value="F:molybdopterin cofactor binding"/>
    <property type="evidence" value="ECO:0007669"/>
    <property type="project" value="InterPro"/>
</dbReference>
<comment type="caution">
    <text evidence="7">The sequence shown here is derived from an EMBL/GenBank/DDBJ whole genome shotgun (WGS) entry which is preliminary data.</text>
</comment>
<dbReference type="GO" id="GO:0030151">
    <property type="term" value="F:molybdenum ion binding"/>
    <property type="evidence" value="ECO:0007669"/>
    <property type="project" value="TreeGrafter"/>
</dbReference>
<dbReference type="GO" id="GO:0009055">
    <property type="term" value="F:electron transfer activity"/>
    <property type="evidence" value="ECO:0007669"/>
    <property type="project" value="TreeGrafter"/>
</dbReference>
<reference evidence="7" key="1">
    <citation type="submission" date="2018-07" db="EMBL/GenBank/DDBJ databases">
        <authorList>
            <consortium name="PulseNet: The National Subtyping Network for Foodborne Disease Surveillance"/>
            <person name="Tarr C.L."/>
            <person name="Trees E."/>
            <person name="Katz L.S."/>
            <person name="Carleton-Romer H.A."/>
            <person name="Stroika S."/>
            <person name="Kucerova Z."/>
            <person name="Roache K.F."/>
            <person name="Sabol A.L."/>
            <person name="Besser J."/>
            <person name="Gerner-Smidt P."/>
        </authorList>
    </citation>
    <scope>NUCLEOTIDE SEQUENCE</scope>
    <source>
        <strain evidence="7">PNUSAS004609</strain>
    </source>
</reference>
<dbReference type="InterPro" id="IPR050612">
    <property type="entry name" value="Prok_Mopterin_Oxidored"/>
</dbReference>
<gene>
    <name evidence="7" type="ORF">BKZ94_21660</name>
</gene>
<dbReference type="InterPro" id="IPR006655">
    <property type="entry name" value="Mopterin_OxRdtase_prok_CS"/>
</dbReference>
<evidence type="ECO:0000259" key="6">
    <source>
        <dbReference type="Pfam" id="PF01568"/>
    </source>
</evidence>
<name>A0A5J2RC05_SALET</name>
<dbReference type="PANTHER" id="PTHR43742:SF1">
    <property type="entry name" value="DIMETHYL SULFOXIDE REDUCTASE CHAIN YNFF-RELATED"/>
    <property type="match status" value="1"/>
</dbReference>
<sequence length="163" mass="18101">SERLATLANTWELKKDEIIHPLPAYTPGFDGWDDPLRQRYPLQLTGFHYKARTHSSYGNIDILQQACPQEIWINPIDAQARGIQHGDTVRVFNQNGEMLILAKVTPRILPGVTAIGQGAWLNADMFGDKIDRGGSINILTSHRPSPLAKGNPSHSNLVQVEKA</sequence>